<keyword evidence="2" id="KW-1185">Reference proteome</keyword>
<dbReference type="AlphaFoldDB" id="A0A2P5C5X0"/>
<dbReference type="Proteomes" id="UP000237105">
    <property type="component" value="Unassembled WGS sequence"/>
</dbReference>
<evidence type="ECO:0000313" key="2">
    <source>
        <dbReference type="Proteomes" id="UP000237105"/>
    </source>
</evidence>
<reference evidence="2" key="1">
    <citation type="submission" date="2016-06" db="EMBL/GenBank/DDBJ databases">
        <title>Parallel loss of symbiosis genes in relatives of nitrogen-fixing non-legume Parasponia.</title>
        <authorList>
            <person name="Van Velzen R."/>
            <person name="Holmer R."/>
            <person name="Bu F."/>
            <person name="Rutten L."/>
            <person name="Van Zeijl A."/>
            <person name="Liu W."/>
            <person name="Santuari L."/>
            <person name="Cao Q."/>
            <person name="Sharma T."/>
            <person name="Shen D."/>
            <person name="Roswanjaya Y."/>
            <person name="Wardhani T."/>
            <person name="Kalhor M.S."/>
            <person name="Jansen J."/>
            <person name="Van den Hoogen J."/>
            <person name="Gungor B."/>
            <person name="Hartog M."/>
            <person name="Hontelez J."/>
            <person name="Verver J."/>
            <person name="Yang W.-C."/>
            <person name="Schijlen E."/>
            <person name="Repin R."/>
            <person name="Schilthuizen M."/>
            <person name="Schranz E."/>
            <person name="Heidstra R."/>
            <person name="Miyata K."/>
            <person name="Fedorova E."/>
            <person name="Kohlen W."/>
            <person name="Bisseling T."/>
            <person name="Smit S."/>
            <person name="Geurts R."/>
        </authorList>
    </citation>
    <scope>NUCLEOTIDE SEQUENCE [LARGE SCALE GENOMIC DNA]</scope>
    <source>
        <strain evidence="2">cv. WU1-14</strain>
    </source>
</reference>
<protein>
    <submittedName>
        <fullName evidence="1">Uncharacterized protein</fullName>
    </submittedName>
</protein>
<accession>A0A2P5C5X0</accession>
<proteinExistence type="predicted"/>
<name>A0A2P5C5X0_PARAD</name>
<sequence length="281" mass="32356">MKELRQMIFSHWRILGSRTTKNNEWHLLEYTGTGESMYTEYLTRASSCRLLLLWDDEWPVSVNAFSKGHVNVFVHVGNRRFLRRLKTMNLLPRLCGGDFDKILSLFEKMGRVNGSGTTMINFCCALSDVGLSDLGLSGWKRGGKRLWRAERISGLDLNRISSTRKFARRLNGRGSSFEEQTGKFTGKERGVLETKNEDRMVENGDRNTAYFHKKASNRREKNRILGLRNDDGVWKKEKDDMIMIIEDYISINFCTSNPSIEDTAKILNAVEKILDSLWLVG</sequence>
<comment type="caution">
    <text evidence="1">The sequence shown here is derived from an EMBL/GenBank/DDBJ whole genome shotgun (WGS) entry which is preliminary data.</text>
</comment>
<evidence type="ECO:0000313" key="1">
    <source>
        <dbReference type="EMBL" id="PON56456.1"/>
    </source>
</evidence>
<dbReference type="EMBL" id="JXTB01000171">
    <property type="protein sequence ID" value="PON56456.1"/>
    <property type="molecule type" value="Genomic_DNA"/>
</dbReference>
<gene>
    <name evidence="1" type="ORF">PanWU01x14_181490</name>
</gene>
<dbReference type="OrthoDB" id="1743228at2759"/>
<organism evidence="1 2">
    <name type="scientific">Parasponia andersonii</name>
    <name type="common">Sponia andersonii</name>
    <dbReference type="NCBI Taxonomy" id="3476"/>
    <lineage>
        <taxon>Eukaryota</taxon>
        <taxon>Viridiplantae</taxon>
        <taxon>Streptophyta</taxon>
        <taxon>Embryophyta</taxon>
        <taxon>Tracheophyta</taxon>
        <taxon>Spermatophyta</taxon>
        <taxon>Magnoliopsida</taxon>
        <taxon>eudicotyledons</taxon>
        <taxon>Gunneridae</taxon>
        <taxon>Pentapetalae</taxon>
        <taxon>rosids</taxon>
        <taxon>fabids</taxon>
        <taxon>Rosales</taxon>
        <taxon>Cannabaceae</taxon>
        <taxon>Parasponia</taxon>
    </lineage>
</organism>